<dbReference type="SMART" id="SM00738">
    <property type="entry name" value="NGN"/>
    <property type="match status" value="1"/>
</dbReference>
<dbReference type="GO" id="GO:0032784">
    <property type="term" value="P:regulation of DNA-templated transcription elongation"/>
    <property type="evidence" value="ECO:0007669"/>
    <property type="project" value="InterPro"/>
</dbReference>
<comment type="caution">
    <text evidence="16">The sequence shown here is derived from an EMBL/GenBank/DDBJ whole genome shotgun (WGS) entry which is preliminary data.</text>
</comment>
<dbReference type="FunFam" id="2.30.30.30:FF:000079">
    <property type="entry name" value="Transcription elongation factor SPT5"/>
    <property type="match status" value="1"/>
</dbReference>
<dbReference type="FunFam" id="3.30.70.940:FF:000005">
    <property type="entry name" value="Transcription elongation factor SPT5"/>
    <property type="match status" value="1"/>
</dbReference>
<evidence type="ECO:0000259" key="14">
    <source>
        <dbReference type="SMART" id="SM00739"/>
    </source>
</evidence>
<evidence type="ECO:0000256" key="8">
    <source>
        <dbReference type="ARBA" id="ARBA00023159"/>
    </source>
</evidence>
<dbReference type="InterPro" id="IPR041973">
    <property type="entry name" value="KOW_Spt5_1"/>
</dbReference>
<reference evidence="16" key="1">
    <citation type="submission" date="2022-11" db="EMBL/GenBank/DDBJ databases">
        <authorList>
            <person name="Kikuchi T."/>
        </authorList>
    </citation>
    <scope>NUCLEOTIDE SEQUENCE</scope>
    <source>
        <strain evidence="16">PS1010</strain>
    </source>
</reference>
<evidence type="ECO:0000256" key="5">
    <source>
        <dbReference type="ARBA" id="ARBA00022553"/>
    </source>
</evidence>
<feature type="compositionally biased region" description="Basic and acidic residues" evidence="12">
    <location>
        <begin position="108"/>
        <end position="118"/>
    </location>
</feature>
<dbReference type="Proteomes" id="UP001152747">
    <property type="component" value="Unassembled WGS sequence"/>
</dbReference>
<keyword evidence="4" id="KW-0678">Repressor</keyword>
<evidence type="ECO:0000256" key="2">
    <source>
        <dbReference type="ARBA" id="ARBA00006956"/>
    </source>
</evidence>
<keyword evidence="5" id="KW-0597">Phosphoprotein</keyword>
<protein>
    <recommendedName>
        <fullName evidence="3 11">Transcription elongation factor SPT5</fullName>
    </recommendedName>
</protein>
<dbReference type="InterPro" id="IPR057934">
    <property type="entry name" value="KOW_Spt5_7"/>
</dbReference>
<dbReference type="Pfam" id="PF23284">
    <property type="entry name" value="KOW2_Spt5"/>
    <property type="match status" value="1"/>
</dbReference>
<feature type="domain" description="KOW" evidence="14">
    <location>
        <begin position="733"/>
        <end position="760"/>
    </location>
</feature>
<dbReference type="CDD" id="cd06084">
    <property type="entry name" value="KOW_Spt5_4"/>
    <property type="match status" value="1"/>
</dbReference>
<dbReference type="InterPro" id="IPR041980">
    <property type="entry name" value="KOW_Spt5_6_metazoa"/>
</dbReference>
<dbReference type="Pfam" id="PF23288">
    <property type="entry name" value="KOW6_SPT5"/>
    <property type="match status" value="1"/>
</dbReference>
<feature type="domain" description="KOW" evidence="14">
    <location>
        <begin position="1151"/>
        <end position="1178"/>
    </location>
</feature>
<feature type="domain" description="KOW" evidence="14">
    <location>
        <begin position="472"/>
        <end position="499"/>
    </location>
</feature>
<dbReference type="CDD" id="cd06085">
    <property type="entry name" value="KOW_Spt5_5"/>
    <property type="match status" value="1"/>
</dbReference>
<organism evidence="16 17">
    <name type="scientific">Caenorhabditis angaria</name>
    <dbReference type="NCBI Taxonomy" id="860376"/>
    <lineage>
        <taxon>Eukaryota</taxon>
        <taxon>Metazoa</taxon>
        <taxon>Ecdysozoa</taxon>
        <taxon>Nematoda</taxon>
        <taxon>Chromadorea</taxon>
        <taxon>Rhabditida</taxon>
        <taxon>Rhabditina</taxon>
        <taxon>Rhabditomorpha</taxon>
        <taxon>Rhabditoidea</taxon>
        <taxon>Rhabditidae</taxon>
        <taxon>Peloderinae</taxon>
        <taxon>Caenorhabditis</taxon>
    </lineage>
</organism>
<dbReference type="CDD" id="cd06082">
    <property type="entry name" value="KOW_Spt5_2"/>
    <property type="match status" value="1"/>
</dbReference>
<dbReference type="InterPro" id="IPR006645">
    <property type="entry name" value="NGN-like_dom"/>
</dbReference>
<feature type="compositionally biased region" description="Acidic residues" evidence="12">
    <location>
        <begin position="43"/>
        <end position="59"/>
    </location>
</feature>
<feature type="compositionally biased region" description="Polar residues" evidence="12">
    <location>
        <begin position="881"/>
        <end position="897"/>
    </location>
</feature>
<dbReference type="Gene3D" id="3.30.70.940">
    <property type="entry name" value="NusG, N-terminal domain"/>
    <property type="match status" value="1"/>
</dbReference>
<dbReference type="InterPro" id="IPR024945">
    <property type="entry name" value="Spt5_C_dom"/>
</dbReference>
<keyword evidence="10 11" id="KW-0539">Nucleus</keyword>
<dbReference type="InterPro" id="IPR005824">
    <property type="entry name" value="KOW"/>
</dbReference>
<feature type="compositionally biased region" description="Polar residues" evidence="12">
    <location>
        <begin position="909"/>
        <end position="926"/>
    </location>
</feature>
<dbReference type="SUPFAM" id="SSF50104">
    <property type="entry name" value="Translation proteins SH3-like domain"/>
    <property type="match status" value="1"/>
</dbReference>
<accession>A0A9P1IMF6</accession>
<dbReference type="Pfam" id="PF23042">
    <property type="entry name" value="KOW1_SPT5"/>
    <property type="match status" value="1"/>
</dbReference>
<evidence type="ECO:0000256" key="1">
    <source>
        <dbReference type="ARBA" id="ARBA00004123"/>
    </source>
</evidence>
<dbReference type="InterPro" id="IPR017071">
    <property type="entry name" value="TF_Spt5_eukaryote"/>
</dbReference>
<dbReference type="Pfam" id="PF03439">
    <property type="entry name" value="Spt5-NGN"/>
    <property type="match status" value="1"/>
</dbReference>
<feature type="domain" description="KOW" evidence="14">
    <location>
        <begin position="595"/>
        <end position="629"/>
    </location>
</feature>
<keyword evidence="9 11" id="KW-0804">Transcription</keyword>
<evidence type="ECO:0000256" key="11">
    <source>
        <dbReference type="PIRNR" id="PIRNR036945"/>
    </source>
</evidence>
<evidence type="ECO:0000313" key="16">
    <source>
        <dbReference type="EMBL" id="CAI5447588.1"/>
    </source>
</evidence>
<feature type="compositionally biased region" description="Acidic residues" evidence="12">
    <location>
        <begin position="994"/>
        <end position="1003"/>
    </location>
</feature>
<keyword evidence="17" id="KW-1185">Reference proteome</keyword>
<feature type="region of interest" description="Disordered" evidence="12">
    <location>
        <begin position="1"/>
        <end position="118"/>
    </location>
</feature>
<feature type="compositionally biased region" description="Polar residues" evidence="12">
    <location>
        <begin position="662"/>
        <end position="707"/>
    </location>
</feature>
<evidence type="ECO:0000256" key="9">
    <source>
        <dbReference type="ARBA" id="ARBA00023163"/>
    </source>
</evidence>
<dbReference type="GO" id="GO:0032044">
    <property type="term" value="C:DSIF complex"/>
    <property type="evidence" value="ECO:0007669"/>
    <property type="project" value="TreeGrafter"/>
</dbReference>
<dbReference type="PIRSF" id="PIRSF036945">
    <property type="entry name" value="Spt5"/>
    <property type="match status" value="1"/>
</dbReference>
<feature type="domain" description="NusG-like N-terminal" evidence="13">
    <location>
        <begin position="182"/>
        <end position="271"/>
    </location>
</feature>
<dbReference type="Gene3D" id="2.30.30.30">
    <property type="match status" value="3"/>
</dbReference>
<dbReference type="Pfam" id="PF23287">
    <property type="entry name" value="KOW7_SPT5"/>
    <property type="match status" value="1"/>
</dbReference>
<feature type="domain" description="Spt5 C-terminal" evidence="15">
    <location>
        <begin position="903"/>
        <end position="1064"/>
    </location>
</feature>
<name>A0A9P1IMF6_9PELO</name>
<comment type="similarity">
    <text evidence="2 11">Belongs to the SPT5 family.</text>
</comment>
<dbReference type="InterPro" id="IPR041977">
    <property type="entry name" value="KOW_Spt5_4"/>
</dbReference>
<dbReference type="Pfam" id="PF23037">
    <property type="entry name" value="KOWx_SPT5"/>
    <property type="match status" value="1"/>
</dbReference>
<sequence length="1204" mass="133604">MSSDESDEDFVEKKSESGSGSDEEPTPKKDRKRRIESSGSEKDSEEEEQDSEEDSEEEEEIRRSSKKNKQKKKKRRKGPSALDFIIQDVDVDDDEEEDQDYDDDDARDLEPNEKEEAERAMKEMENNKAYRERNRFANMTEEEVGEYFENKYKSQRNEGIIDDDDSAIDDISRNGILPSTKDPNLWIVKCRMGEEKLVAFQLMRKCLAYENTNEPLQIKSVVVKEGLKGMIYVESFKQSHVMSAIEGVSALNQFTITMVPIKDMVDVLRVVKDIPQLKMGAFVRLKRTLFKDDLAQIDLVDISQNRVNLKLVPRIDYQKKRGAMRTEADKNYKMKRRPMQKMFDADAVKEIGGEILNDGDFSIFEGNQYRHGFLYKYFPINAILADGVKPTLAELEKFQDAKHDLKEQLETTTIKDTENPFIPGDVVQVKNGELVNLRGKVLSVEGHKVVMMPDQEGLTEPITLNASELRKFFKAGDHTKVIGGRYEGHTGLIVRVADSTAIMLSDLGMEELKVRVRDLQLCADVTTGVDSLGQYQYHDLVQIDQHGTVAVIIRLEKENLEVLTATGSVQRIKPQSIVSKKDVRFSRALDSQNNSLEAKDLVKIVSGPNARDRETDDEPIGEVLYVFRGAVFVYCRKITQNGGVLVCRAKHLALQGAKKQDQANQIHRMSSPNPMASPRHSGSMTPRSQADNMSSGSRSVGGQTPRQNENGHGEGGGRGNFGTAAQQRIRRDMTLIGKNVRVIKGPLKGYFGIVRDATEETVRVELHTQCKTISVDRARVKVVGDTGVTTGYGGNTGFYSSKTPMHDSSKTPMYSGSKTPMYGAQTPMYGSMTPAYGDGSRTPAYGAKTPSYGQDGSRTPAYDGGRTPAYGDLDGSRTPAYDSSSRTPAYETNSSARTPAYDGGRTPAYESNSARTPAYESNSSARTPAYDGGRTPAYESAGSRTPAYEARTPAYDGPGNGRTPAYEGGGESPKYDRDDDEEEEEHHQEHREEDREEDQEEEMDTPHSPIYDSPSSPSYIVPTPGAMLNPATPGGYSVDTPQNFAAPMTPGSGGSYGDYVAPSPFPGGLSTNAYDSSSYGGGMAEETIPDHFLAQGIWIIKKLYVTIKDHDSKYNDREAVVREVYEGKADLYVPDLKCNIEAEFEQIQPMKPQQGDDTRVIFGTEAGHSGTLVSMDGNEAVIRSKEDLSDMRVVNIGLCCKLAQ</sequence>
<dbReference type="InterPro" id="IPR005100">
    <property type="entry name" value="NGN-domain"/>
</dbReference>
<keyword evidence="7" id="KW-0805">Transcription regulation</keyword>
<dbReference type="Pfam" id="PF11942">
    <property type="entry name" value="Spt5_N"/>
    <property type="match status" value="1"/>
</dbReference>
<evidence type="ECO:0000256" key="6">
    <source>
        <dbReference type="ARBA" id="ARBA00022737"/>
    </source>
</evidence>
<feature type="compositionally biased region" description="Acidic residues" evidence="12">
    <location>
        <begin position="89"/>
        <end position="107"/>
    </location>
</feature>
<dbReference type="SMART" id="SM01104">
    <property type="entry name" value="CTD"/>
    <property type="match status" value="2"/>
</dbReference>
<feature type="region of interest" description="Disordered" evidence="12">
    <location>
        <begin position="657"/>
        <end position="722"/>
    </location>
</feature>
<dbReference type="CDD" id="cd06083">
    <property type="entry name" value="KOW_Spt5_3"/>
    <property type="match status" value="1"/>
</dbReference>
<dbReference type="GO" id="GO:0003729">
    <property type="term" value="F:mRNA binding"/>
    <property type="evidence" value="ECO:0007669"/>
    <property type="project" value="TreeGrafter"/>
</dbReference>
<dbReference type="SMART" id="SM00739">
    <property type="entry name" value="KOW"/>
    <property type="match status" value="5"/>
</dbReference>
<dbReference type="GO" id="GO:0006368">
    <property type="term" value="P:transcription elongation by RNA polymerase II"/>
    <property type="evidence" value="ECO:0007669"/>
    <property type="project" value="TreeGrafter"/>
</dbReference>
<dbReference type="InterPro" id="IPR041978">
    <property type="entry name" value="KOW_Spt5_5"/>
</dbReference>
<dbReference type="Pfam" id="PF12815">
    <property type="entry name" value="CTD"/>
    <property type="match status" value="2"/>
</dbReference>
<feature type="domain" description="KOW" evidence="14">
    <location>
        <begin position="420"/>
        <end position="447"/>
    </location>
</feature>
<dbReference type="InterPro" id="IPR008991">
    <property type="entry name" value="Translation_prot_SH3-like_sf"/>
</dbReference>
<dbReference type="AlphaFoldDB" id="A0A9P1IMF6"/>
<dbReference type="Pfam" id="PF23290">
    <property type="entry name" value="KOW5_SPT5"/>
    <property type="match status" value="1"/>
</dbReference>
<dbReference type="EMBL" id="CANHGI010000004">
    <property type="protein sequence ID" value="CAI5447588.1"/>
    <property type="molecule type" value="Genomic_DNA"/>
</dbReference>
<dbReference type="InterPro" id="IPR041975">
    <property type="entry name" value="KOW_Spt5_2"/>
</dbReference>
<proteinExistence type="inferred from homology"/>
<evidence type="ECO:0000256" key="10">
    <source>
        <dbReference type="ARBA" id="ARBA00023242"/>
    </source>
</evidence>
<feature type="compositionally biased region" description="Basic residues" evidence="12">
    <location>
        <begin position="64"/>
        <end position="78"/>
    </location>
</feature>
<feature type="domain" description="Spt5 C-terminal" evidence="15">
    <location>
        <begin position="808"/>
        <end position="899"/>
    </location>
</feature>
<dbReference type="InterPro" id="IPR022581">
    <property type="entry name" value="Spt5_N"/>
</dbReference>
<dbReference type="PANTHER" id="PTHR11125">
    <property type="entry name" value="SUPPRESSOR OF TY 5"/>
    <property type="match status" value="1"/>
</dbReference>
<feature type="compositionally biased region" description="Low complexity" evidence="12">
    <location>
        <begin position="1006"/>
        <end position="1022"/>
    </location>
</feature>
<feature type="compositionally biased region" description="Acidic residues" evidence="12">
    <location>
        <begin position="1"/>
        <end position="10"/>
    </location>
</feature>
<evidence type="ECO:0000256" key="4">
    <source>
        <dbReference type="ARBA" id="ARBA00022491"/>
    </source>
</evidence>
<dbReference type="PANTHER" id="PTHR11125:SF7">
    <property type="entry name" value="TRANSCRIPTION ELONGATION FACTOR SPT5"/>
    <property type="match status" value="1"/>
</dbReference>
<dbReference type="CDD" id="cd06081">
    <property type="entry name" value="KOW_Spt5_1"/>
    <property type="match status" value="1"/>
</dbReference>
<evidence type="ECO:0000256" key="3">
    <source>
        <dbReference type="ARBA" id="ARBA00020181"/>
    </source>
</evidence>
<evidence type="ECO:0000259" key="13">
    <source>
        <dbReference type="SMART" id="SM00738"/>
    </source>
</evidence>
<keyword evidence="8" id="KW-0010">Activator</keyword>
<gene>
    <name evidence="16" type="ORF">CAMP_LOCUS10225</name>
</gene>
<evidence type="ECO:0000256" key="7">
    <source>
        <dbReference type="ARBA" id="ARBA00023015"/>
    </source>
</evidence>
<feature type="region of interest" description="Disordered" evidence="12">
    <location>
        <begin position="840"/>
        <end position="1049"/>
    </location>
</feature>
<evidence type="ECO:0000256" key="12">
    <source>
        <dbReference type="SAM" id="MobiDB-lite"/>
    </source>
</evidence>
<dbReference type="OrthoDB" id="28901at2759"/>
<dbReference type="InterPro" id="IPR041976">
    <property type="entry name" value="KOW_Spt5_3"/>
</dbReference>
<dbReference type="InterPro" id="IPR036735">
    <property type="entry name" value="NGN_dom_sf"/>
</dbReference>
<dbReference type="InterPro" id="IPR014722">
    <property type="entry name" value="Rib_uL2_dom2"/>
</dbReference>
<dbReference type="GO" id="GO:0006357">
    <property type="term" value="P:regulation of transcription by RNA polymerase II"/>
    <property type="evidence" value="ECO:0007669"/>
    <property type="project" value="InterPro"/>
</dbReference>
<evidence type="ECO:0000313" key="17">
    <source>
        <dbReference type="Proteomes" id="UP001152747"/>
    </source>
</evidence>
<dbReference type="CDD" id="cd09888">
    <property type="entry name" value="NGN_Euk"/>
    <property type="match status" value="1"/>
</dbReference>
<dbReference type="InterPro" id="IPR039385">
    <property type="entry name" value="NGN_Euk"/>
</dbReference>
<dbReference type="InterPro" id="IPR039659">
    <property type="entry name" value="SPT5"/>
</dbReference>
<feature type="compositionally biased region" description="Basic and acidic residues" evidence="12">
    <location>
        <begin position="25"/>
        <end position="42"/>
    </location>
</feature>
<dbReference type="FunFam" id="2.30.30.30:FF:000013">
    <property type="entry name" value="Transcription elongation factor SPT5"/>
    <property type="match status" value="1"/>
</dbReference>
<dbReference type="Pfam" id="PF23291">
    <property type="entry name" value="KOW4_SPT5"/>
    <property type="match status" value="1"/>
</dbReference>
<evidence type="ECO:0000259" key="15">
    <source>
        <dbReference type="SMART" id="SM01104"/>
    </source>
</evidence>
<keyword evidence="6" id="KW-0677">Repeat</keyword>
<dbReference type="InterPro" id="IPR057936">
    <property type="entry name" value="KOWx_Spt5"/>
</dbReference>
<comment type="subcellular location">
    <subcellularLocation>
        <location evidence="1 11">Nucleus</location>
    </subcellularLocation>
</comment>